<dbReference type="SUPFAM" id="SSF103481">
    <property type="entry name" value="Multidrug resistance efflux transporter EmrE"/>
    <property type="match status" value="2"/>
</dbReference>
<dbReference type="EMBL" id="JAAOLE020000001">
    <property type="protein sequence ID" value="NVI46736.1"/>
    <property type="molecule type" value="Genomic_DNA"/>
</dbReference>
<dbReference type="Pfam" id="PF00892">
    <property type="entry name" value="EamA"/>
    <property type="match status" value="2"/>
</dbReference>
<comment type="subcellular location">
    <subcellularLocation>
        <location evidence="1">Membrane</location>
        <topology evidence="1">Multi-pass membrane protein</topology>
    </subcellularLocation>
</comment>
<comment type="caution">
    <text evidence="9">The sequence shown here is derived from an EMBL/GenBank/DDBJ whole genome shotgun (WGS) entry which is preliminary data.</text>
</comment>
<feature type="domain" description="EamA" evidence="8">
    <location>
        <begin position="18"/>
        <end position="151"/>
    </location>
</feature>
<feature type="transmembrane region" description="Helical" evidence="7">
    <location>
        <begin position="140"/>
        <end position="158"/>
    </location>
</feature>
<organism evidence="9">
    <name type="scientific">Bradyrhizobium septentrionale</name>
    <dbReference type="NCBI Taxonomy" id="1404411"/>
    <lineage>
        <taxon>Bacteria</taxon>
        <taxon>Pseudomonadati</taxon>
        <taxon>Pseudomonadota</taxon>
        <taxon>Alphaproteobacteria</taxon>
        <taxon>Hyphomicrobiales</taxon>
        <taxon>Nitrobacteraceae</taxon>
        <taxon>Bradyrhizobium</taxon>
    </lineage>
</organism>
<feature type="transmembrane region" description="Helical" evidence="7">
    <location>
        <begin position="281"/>
        <end position="298"/>
    </location>
</feature>
<keyword evidence="5 7" id="KW-0472">Membrane</keyword>
<feature type="transmembrane region" description="Helical" evidence="7">
    <location>
        <begin position="164"/>
        <end position="182"/>
    </location>
</feature>
<feature type="transmembrane region" description="Helical" evidence="7">
    <location>
        <begin position="256"/>
        <end position="275"/>
    </location>
</feature>
<gene>
    <name evidence="9" type="ORF">HAP48_027995</name>
</gene>
<dbReference type="InterPro" id="IPR000620">
    <property type="entry name" value="EamA_dom"/>
</dbReference>
<dbReference type="PANTHER" id="PTHR32322">
    <property type="entry name" value="INNER MEMBRANE TRANSPORTER"/>
    <property type="match status" value="1"/>
</dbReference>
<feature type="region of interest" description="Disordered" evidence="6">
    <location>
        <begin position="302"/>
        <end position="333"/>
    </location>
</feature>
<evidence type="ECO:0000256" key="4">
    <source>
        <dbReference type="ARBA" id="ARBA00022989"/>
    </source>
</evidence>
<reference evidence="9" key="1">
    <citation type="submission" date="2020-06" db="EMBL/GenBank/DDBJ databases">
        <title>Whole Genome Sequence of Bradyrhizobium sp. Strain 1S1.</title>
        <authorList>
            <person name="Bromfield E.S.P."/>
            <person name="Cloutier S."/>
        </authorList>
    </citation>
    <scope>NUCLEOTIDE SEQUENCE [LARGE SCALE GENOMIC DNA]</scope>
    <source>
        <strain evidence="9">1S1</strain>
    </source>
</reference>
<keyword evidence="3 7" id="KW-0812">Transmembrane</keyword>
<dbReference type="InterPro" id="IPR050638">
    <property type="entry name" value="AA-Vitamin_Transporters"/>
</dbReference>
<dbReference type="Gene3D" id="1.10.3730.20">
    <property type="match status" value="1"/>
</dbReference>
<feature type="transmembrane region" description="Helical" evidence="7">
    <location>
        <begin position="109"/>
        <end position="128"/>
    </location>
</feature>
<feature type="domain" description="EamA" evidence="8">
    <location>
        <begin position="164"/>
        <end position="298"/>
    </location>
</feature>
<feature type="transmembrane region" description="Helical" evidence="7">
    <location>
        <begin position="79"/>
        <end position="103"/>
    </location>
</feature>
<evidence type="ECO:0000256" key="5">
    <source>
        <dbReference type="ARBA" id="ARBA00023136"/>
    </source>
</evidence>
<evidence type="ECO:0000256" key="7">
    <source>
        <dbReference type="SAM" id="Phobius"/>
    </source>
</evidence>
<evidence type="ECO:0000259" key="8">
    <source>
        <dbReference type="Pfam" id="PF00892"/>
    </source>
</evidence>
<feature type="transmembrane region" description="Helical" evidence="7">
    <location>
        <begin position="225"/>
        <end position="244"/>
    </location>
</feature>
<feature type="transmembrane region" description="Helical" evidence="7">
    <location>
        <begin position="47"/>
        <end position="67"/>
    </location>
</feature>
<protein>
    <submittedName>
        <fullName evidence="9">DMT family transporter</fullName>
    </submittedName>
</protein>
<dbReference type="InterPro" id="IPR037185">
    <property type="entry name" value="EmrE-like"/>
</dbReference>
<feature type="transmembrane region" description="Helical" evidence="7">
    <location>
        <begin position="194"/>
        <end position="219"/>
    </location>
</feature>
<evidence type="ECO:0000313" key="9">
    <source>
        <dbReference type="EMBL" id="NVI46736.1"/>
    </source>
</evidence>
<evidence type="ECO:0000256" key="1">
    <source>
        <dbReference type="ARBA" id="ARBA00004141"/>
    </source>
</evidence>
<accession>A0A974A1W6</accession>
<dbReference type="AlphaFoldDB" id="A0A974A1W6"/>
<comment type="similarity">
    <text evidence="2">Belongs to the EamA transporter family.</text>
</comment>
<dbReference type="PANTHER" id="PTHR32322:SF2">
    <property type="entry name" value="EAMA DOMAIN-CONTAINING PROTEIN"/>
    <property type="match status" value="1"/>
</dbReference>
<evidence type="ECO:0000256" key="2">
    <source>
        <dbReference type="ARBA" id="ARBA00007362"/>
    </source>
</evidence>
<evidence type="ECO:0000256" key="3">
    <source>
        <dbReference type="ARBA" id="ARBA00022692"/>
    </source>
</evidence>
<evidence type="ECO:0000256" key="6">
    <source>
        <dbReference type="SAM" id="MobiDB-lite"/>
    </source>
</evidence>
<dbReference type="GO" id="GO:0016020">
    <property type="term" value="C:membrane"/>
    <property type="evidence" value="ECO:0007669"/>
    <property type="project" value="UniProtKB-SubCell"/>
</dbReference>
<name>A0A974A1W6_9BRAD</name>
<feature type="compositionally biased region" description="Basic and acidic residues" evidence="6">
    <location>
        <begin position="324"/>
        <end position="333"/>
    </location>
</feature>
<proteinExistence type="inferred from homology"/>
<feature type="transmembrane region" description="Helical" evidence="7">
    <location>
        <begin position="21"/>
        <end position="41"/>
    </location>
</feature>
<sequence length="333" mass="34593">MPRKVYPLSKPTASDYIRGSLYGLAAVSIWASWIVAARLGLKTSLTPWDITAIRFGVAGSILLPYLVRKGLAVDRLGGVGLAAIVLGGGAPMVLVSYAGLLFAPAAHAASLYTALIPVLVAILAAVVLDEAFTVAKRIGLALIVIGVLGIVWGAGGTIGSRQNIGHALFIAAGMLWACYTVAMQKARLDGLHAAAIAAVGSLVTYVPVYVIMSGTTLFSAPWRDVALQALVQGVLTPVISFWLYGRAVSILGASNGSAFAALSPVMTTLLAIPILGERPATIDWIAMLLISGGVYIASGGRGARKRHSDNEKVCSDLNGPKTPKVAERPLKTL</sequence>
<keyword evidence="4 7" id="KW-1133">Transmembrane helix</keyword>